<evidence type="ECO:0000256" key="1">
    <source>
        <dbReference type="SAM" id="Phobius"/>
    </source>
</evidence>
<keyword evidence="1" id="KW-0472">Membrane</keyword>
<dbReference type="Proteomes" id="UP000095287">
    <property type="component" value="Unplaced"/>
</dbReference>
<name>A0A1I7YVG9_9BILA</name>
<dbReference type="AlphaFoldDB" id="A0A1I7YVG9"/>
<feature type="transmembrane region" description="Helical" evidence="1">
    <location>
        <begin position="194"/>
        <end position="214"/>
    </location>
</feature>
<proteinExistence type="predicted"/>
<sequence length="309" mass="36065">MSKLRASVPPQWLQKTVLKAFFQPQLQELKLSFDHSGWTLSVLCDFLLRDWLWREEVFPESSKVLEIRKAPPITLLKTYGFSSIGKVLDDDSPYFHRRRFLLRHPESTARTLELTVFTSSTEATETLSDEEFLEKAIFLRIRFHFNRGQNAMYWRTLRTTPITEKPRVKKPPVPEPQGTQLQEERTEVSQYSSVLAYSVVLSILVFLLICGYFIKTSIVDSIQPGLKLDLHAIDCYDTKAVCREGDVLTDVEPWIMSARCCKEESKWTPKECRREYGDLIFGVIPCSEGYVWNQKWHNAWKIWCCPLKD</sequence>
<evidence type="ECO:0000313" key="2">
    <source>
        <dbReference type="Proteomes" id="UP000095287"/>
    </source>
</evidence>
<reference evidence="3" key="1">
    <citation type="submission" date="2016-11" db="UniProtKB">
        <authorList>
            <consortium name="WormBaseParasite"/>
        </authorList>
    </citation>
    <scope>IDENTIFICATION</scope>
</reference>
<accession>A0A1I7YVG9</accession>
<keyword evidence="1" id="KW-1133">Transmembrane helix</keyword>
<evidence type="ECO:0000313" key="3">
    <source>
        <dbReference type="WBParaSite" id="L893_g20251.t1"/>
    </source>
</evidence>
<keyword evidence="1" id="KW-0812">Transmembrane</keyword>
<dbReference type="WBParaSite" id="L893_g20251.t1">
    <property type="protein sequence ID" value="L893_g20251.t1"/>
    <property type="gene ID" value="L893_g20251"/>
</dbReference>
<protein>
    <submittedName>
        <fullName evidence="3">Mab-21 domain-containing protein</fullName>
    </submittedName>
</protein>
<keyword evidence="2" id="KW-1185">Reference proteome</keyword>
<organism evidence="2 3">
    <name type="scientific">Steinernema glaseri</name>
    <dbReference type="NCBI Taxonomy" id="37863"/>
    <lineage>
        <taxon>Eukaryota</taxon>
        <taxon>Metazoa</taxon>
        <taxon>Ecdysozoa</taxon>
        <taxon>Nematoda</taxon>
        <taxon>Chromadorea</taxon>
        <taxon>Rhabditida</taxon>
        <taxon>Tylenchina</taxon>
        <taxon>Panagrolaimomorpha</taxon>
        <taxon>Strongyloidoidea</taxon>
        <taxon>Steinernematidae</taxon>
        <taxon>Steinernema</taxon>
    </lineage>
</organism>